<reference evidence="3 4" key="1">
    <citation type="journal article" date="2017" name="BMC Genomics">
        <title>Genomic analysis of methanogenic archaea reveals a shift towards energy conservation.</title>
        <authorList>
            <person name="Gilmore S.P."/>
            <person name="Henske J.K."/>
            <person name="Sexton J.A."/>
            <person name="Solomon K.V."/>
            <person name="Seppala S."/>
            <person name="Yoo J.I."/>
            <person name="Huyett L.M."/>
            <person name="Pressman A."/>
            <person name="Cogan J.Z."/>
            <person name="Kivenson V."/>
            <person name="Peng X."/>
            <person name="Tan Y."/>
            <person name="Valentine D.L."/>
            <person name="O'Malley M.A."/>
        </authorList>
    </citation>
    <scope>NUCLEOTIDE SEQUENCE [LARGE SCALE GENOMIC DNA]</scope>
    <source>
        <strain evidence="3 4">M.o.H.</strain>
    </source>
</reference>
<evidence type="ECO:0000313" key="4">
    <source>
        <dbReference type="Proteomes" id="UP000217784"/>
    </source>
</evidence>
<feature type="domain" description="Glycosyl transferase family 1" evidence="2">
    <location>
        <begin position="212"/>
        <end position="376"/>
    </location>
</feature>
<dbReference type="Gene3D" id="3.40.50.2000">
    <property type="entry name" value="Glycogen Phosphorylase B"/>
    <property type="match status" value="2"/>
</dbReference>
<dbReference type="RefSeq" id="WP_069582560.1">
    <property type="nucleotide sequence ID" value="NZ_LMVM01000001.1"/>
</dbReference>
<dbReference type="CDD" id="cd03801">
    <property type="entry name" value="GT4_PimA-like"/>
    <property type="match status" value="1"/>
</dbReference>
<dbReference type="AlphaFoldDB" id="A0A2A2HA82"/>
<dbReference type="OrthoDB" id="132546at2157"/>
<protein>
    <submittedName>
        <fullName evidence="3">Glycosyl transferase</fullName>
    </submittedName>
</protein>
<sequence length="405" mass="46299">MKETLKIAVFHNLPSGGAKRALYDHIKYLVSSGHEVDVFVPETANESFLSLAELVNNFKVFPVKTGFLRSLIYSKLNPETPSSDLVSLKELESTEKSIATYINGGNYDVVLSEQDRFTMSPFLLKYIKIPAVYYCQQPLRNDKILEEVSNDIKSPNFIRKKIKYRDLNNTFKIDSINARHAKYILANSYFSRESLLKTYGLNSFVSYLGIDTYKFKPLQLSSEDFVLSVGSCTPIKGYDFTIRSLSLINEQIRPEFIIVSNFSSLEWKNYIEQLANKLRVKLTILDLINDHELIKLYNKAKMVIYTPYLEPFGLIPIESMSCGTPVVAVKEGGVRETVVHNETGLLIDRDENLFAQAILELLRDTDKSREMSKNAITNVQNFWTIEHAGIRLLNHLNRAIDKYTS</sequence>
<dbReference type="PANTHER" id="PTHR45918:SF1">
    <property type="entry name" value="ALPHA-1,3_1,6-MANNOSYLTRANSFERASE ALG2"/>
    <property type="match status" value="1"/>
</dbReference>
<organism evidence="3 4">
    <name type="scientific">Methanobacterium bryantii</name>
    <dbReference type="NCBI Taxonomy" id="2161"/>
    <lineage>
        <taxon>Archaea</taxon>
        <taxon>Methanobacteriati</taxon>
        <taxon>Methanobacteriota</taxon>
        <taxon>Methanomada group</taxon>
        <taxon>Methanobacteria</taxon>
        <taxon>Methanobacteriales</taxon>
        <taxon>Methanobacteriaceae</taxon>
        <taxon>Methanobacterium</taxon>
    </lineage>
</organism>
<name>A0A2A2HA82_METBR</name>
<keyword evidence="1 3" id="KW-0808">Transferase</keyword>
<proteinExistence type="predicted"/>
<keyword evidence="4" id="KW-1185">Reference proteome</keyword>
<dbReference type="PANTHER" id="PTHR45918">
    <property type="entry name" value="ALPHA-1,3/1,6-MANNOSYLTRANSFERASE ALG2"/>
    <property type="match status" value="1"/>
</dbReference>
<dbReference type="InterPro" id="IPR001296">
    <property type="entry name" value="Glyco_trans_1"/>
</dbReference>
<dbReference type="Proteomes" id="UP000217784">
    <property type="component" value="Unassembled WGS sequence"/>
</dbReference>
<dbReference type="SUPFAM" id="SSF53756">
    <property type="entry name" value="UDP-Glycosyltransferase/glycogen phosphorylase"/>
    <property type="match status" value="1"/>
</dbReference>
<dbReference type="EMBL" id="LMVM01000001">
    <property type="protein sequence ID" value="PAV06391.1"/>
    <property type="molecule type" value="Genomic_DNA"/>
</dbReference>
<gene>
    <name evidence="3" type="ORF">ASJ80_16365</name>
</gene>
<dbReference type="InterPro" id="IPR027054">
    <property type="entry name" value="ALG2"/>
</dbReference>
<dbReference type="GO" id="GO:0004378">
    <property type="term" value="F:GDP-Man:Man(1)GlcNAc(2)-PP-Dol alpha-1,3-mannosyltransferase activity"/>
    <property type="evidence" value="ECO:0007669"/>
    <property type="project" value="InterPro"/>
</dbReference>
<evidence type="ECO:0000256" key="1">
    <source>
        <dbReference type="ARBA" id="ARBA00022679"/>
    </source>
</evidence>
<comment type="caution">
    <text evidence="3">The sequence shown here is derived from an EMBL/GenBank/DDBJ whole genome shotgun (WGS) entry which is preliminary data.</text>
</comment>
<dbReference type="Pfam" id="PF00534">
    <property type="entry name" value="Glycos_transf_1"/>
    <property type="match status" value="1"/>
</dbReference>
<evidence type="ECO:0000259" key="2">
    <source>
        <dbReference type="Pfam" id="PF00534"/>
    </source>
</evidence>
<evidence type="ECO:0000313" key="3">
    <source>
        <dbReference type="EMBL" id="PAV06391.1"/>
    </source>
</evidence>
<accession>A0A2A2HA82</accession>